<name>A0A8X6FA02_TRICU</name>
<dbReference type="GO" id="GO:0007309">
    <property type="term" value="P:oocyte axis specification"/>
    <property type="evidence" value="ECO:0007669"/>
    <property type="project" value="TreeGrafter"/>
</dbReference>
<dbReference type="PANTHER" id="PTHR46853:SF1">
    <property type="entry name" value="METHYLOSOME PROTEIN 50"/>
    <property type="match status" value="1"/>
</dbReference>
<dbReference type="AlphaFoldDB" id="A0A8X6FA02"/>
<evidence type="ECO:0000313" key="7">
    <source>
        <dbReference type="Proteomes" id="UP000887116"/>
    </source>
</evidence>
<dbReference type="InterPro" id="IPR036322">
    <property type="entry name" value="WD40_repeat_dom_sf"/>
</dbReference>
<proteinExistence type="predicted"/>
<dbReference type="InterPro" id="IPR019775">
    <property type="entry name" value="WD40_repeat_CS"/>
</dbReference>
<evidence type="ECO:0000256" key="4">
    <source>
        <dbReference type="ARBA" id="ARBA00022737"/>
    </source>
</evidence>
<evidence type="ECO:0000313" key="6">
    <source>
        <dbReference type="EMBL" id="GFQ73947.1"/>
    </source>
</evidence>
<comment type="caution">
    <text evidence="6">The sequence shown here is derived from an EMBL/GenBank/DDBJ whole genome shotgun (WGS) entry which is preliminary data.</text>
</comment>
<dbReference type="PROSITE" id="PS00678">
    <property type="entry name" value="WD_REPEATS_1"/>
    <property type="match status" value="1"/>
</dbReference>
<dbReference type="Gene3D" id="2.130.10.10">
    <property type="entry name" value="YVTN repeat-like/Quinoprotein amine dehydrogenase"/>
    <property type="match status" value="1"/>
</dbReference>
<dbReference type="InterPro" id="IPR001680">
    <property type="entry name" value="WD40_rpt"/>
</dbReference>
<gene>
    <name evidence="6" type="primary">WDR77</name>
    <name evidence="6" type="ORF">TNCT_53451</name>
</gene>
<dbReference type="PROSITE" id="PS50082">
    <property type="entry name" value="WD_REPEATS_2"/>
    <property type="match status" value="1"/>
</dbReference>
<reference evidence="6" key="1">
    <citation type="submission" date="2020-07" db="EMBL/GenBank/DDBJ databases">
        <title>Multicomponent nature underlies the extraordinary mechanical properties of spider dragline silk.</title>
        <authorList>
            <person name="Kono N."/>
            <person name="Nakamura H."/>
            <person name="Mori M."/>
            <person name="Yoshida Y."/>
            <person name="Ohtoshi R."/>
            <person name="Malay A.D."/>
            <person name="Moran D.A.P."/>
            <person name="Tomita M."/>
            <person name="Numata K."/>
            <person name="Arakawa K."/>
        </authorList>
    </citation>
    <scope>NUCLEOTIDE SEQUENCE</scope>
</reference>
<keyword evidence="7" id="KW-1185">Reference proteome</keyword>
<dbReference type="OrthoDB" id="10260946at2759"/>
<dbReference type="PANTHER" id="PTHR46853">
    <property type="entry name" value="METHYLOSOME PROTEIN 50"/>
    <property type="match status" value="1"/>
</dbReference>
<dbReference type="PROSITE" id="PS50294">
    <property type="entry name" value="WD_REPEATS_REGION"/>
    <property type="match status" value="1"/>
</dbReference>
<dbReference type="Pfam" id="PF00400">
    <property type="entry name" value="WD40"/>
    <property type="match status" value="3"/>
</dbReference>
<evidence type="ECO:0000256" key="2">
    <source>
        <dbReference type="ARBA" id="ARBA00022490"/>
    </source>
</evidence>
<dbReference type="SMART" id="SM00320">
    <property type="entry name" value="WD40"/>
    <property type="match status" value="6"/>
</dbReference>
<feature type="repeat" description="WD" evidence="5">
    <location>
        <begin position="103"/>
        <end position="144"/>
    </location>
</feature>
<evidence type="ECO:0000256" key="5">
    <source>
        <dbReference type="PROSITE-ProRule" id="PRU00221"/>
    </source>
</evidence>
<keyword evidence="3 5" id="KW-0853">WD repeat</keyword>
<organism evidence="6 7">
    <name type="scientific">Trichonephila clavata</name>
    <name type="common">Joro spider</name>
    <name type="synonym">Nephila clavata</name>
    <dbReference type="NCBI Taxonomy" id="2740835"/>
    <lineage>
        <taxon>Eukaryota</taxon>
        <taxon>Metazoa</taxon>
        <taxon>Ecdysozoa</taxon>
        <taxon>Arthropoda</taxon>
        <taxon>Chelicerata</taxon>
        <taxon>Arachnida</taxon>
        <taxon>Araneae</taxon>
        <taxon>Araneomorphae</taxon>
        <taxon>Entelegynae</taxon>
        <taxon>Araneoidea</taxon>
        <taxon>Nephilidae</taxon>
        <taxon>Trichonephila</taxon>
    </lineage>
</organism>
<keyword evidence="4" id="KW-0677">Repeat</keyword>
<protein>
    <submittedName>
        <fullName evidence="6">Methylosome protein 50</fullName>
    </submittedName>
</protein>
<keyword evidence="2" id="KW-0963">Cytoplasm</keyword>
<comment type="subcellular location">
    <subcellularLocation>
        <location evidence="1">Cytoplasm</location>
    </subcellularLocation>
</comment>
<dbReference type="GO" id="GO:0034709">
    <property type="term" value="C:methylosome"/>
    <property type="evidence" value="ECO:0007669"/>
    <property type="project" value="TreeGrafter"/>
</dbReference>
<evidence type="ECO:0000256" key="1">
    <source>
        <dbReference type="ARBA" id="ARBA00004496"/>
    </source>
</evidence>
<dbReference type="EMBL" id="BMAO01021364">
    <property type="protein sequence ID" value="GFQ73947.1"/>
    <property type="molecule type" value="Genomic_DNA"/>
</dbReference>
<evidence type="ECO:0000256" key="3">
    <source>
        <dbReference type="ARBA" id="ARBA00022574"/>
    </source>
</evidence>
<dbReference type="InterPro" id="IPR052139">
    <property type="entry name" value="Methylosome_Comp_WDR77"/>
</dbReference>
<dbReference type="SUPFAM" id="SSF50978">
    <property type="entry name" value="WD40 repeat-like"/>
    <property type="match status" value="1"/>
</dbReference>
<dbReference type="Proteomes" id="UP000887116">
    <property type="component" value="Unassembled WGS sequence"/>
</dbReference>
<accession>A0A8X6FA02</accession>
<dbReference type="InterPro" id="IPR015943">
    <property type="entry name" value="WD40/YVTN_repeat-like_dom_sf"/>
</dbReference>
<sequence length="315" mass="34790">MSKNVPAVVEPHLDAIHCNSDGKIILGSSNLTGRYWNGSLWCFQNVDDAPQVEKCLAGIDVSSGICDIAYLDKDKVALGLDSGGVEVYKLDADPAQFSWVFGVCEHDDFVTSLNLNSDKTNLVSAGADKCVKIWDIETWGTTATYRPVHGGIIWQVACSTEEPNIFLTCGQDRKILLFDLRLPKPVTVLDNSSIKDEPTALAWKPGTSAFAVGDSSGQVVIKDSRNTGSLCSWEPHKRRVYRLSFSKSQPWLASCADDTNVCITNVGEENPVVIYKNEDHQDYVRGLTWNENNELISCGWDKKVLKHVYKKDITG</sequence>